<sequence length="51" mass="5796">MRLRQGMVANPAVLFHHNFLSLLLPVSVVPVFQRVSLVTLCVTLNIPRELR</sequence>
<dbReference type="AlphaFoldDB" id="A0A0L8H1P9"/>
<organism evidence="1">
    <name type="scientific">Octopus bimaculoides</name>
    <name type="common">California two-spotted octopus</name>
    <dbReference type="NCBI Taxonomy" id="37653"/>
    <lineage>
        <taxon>Eukaryota</taxon>
        <taxon>Metazoa</taxon>
        <taxon>Spiralia</taxon>
        <taxon>Lophotrochozoa</taxon>
        <taxon>Mollusca</taxon>
        <taxon>Cephalopoda</taxon>
        <taxon>Coleoidea</taxon>
        <taxon>Octopodiformes</taxon>
        <taxon>Octopoda</taxon>
        <taxon>Incirrata</taxon>
        <taxon>Octopodidae</taxon>
        <taxon>Octopus</taxon>
    </lineage>
</organism>
<gene>
    <name evidence="1" type="ORF">OCBIM_22024883mg</name>
</gene>
<protein>
    <submittedName>
        <fullName evidence="1">Uncharacterized protein</fullName>
    </submittedName>
</protein>
<evidence type="ECO:0000313" key="1">
    <source>
        <dbReference type="EMBL" id="KOF82705.1"/>
    </source>
</evidence>
<accession>A0A0L8H1P9</accession>
<reference evidence="1" key="1">
    <citation type="submission" date="2015-07" db="EMBL/GenBank/DDBJ databases">
        <title>MeaNS - Measles Nucleotide Surveillance Program.</title>
        <authorList>
            <person name="Tran T."/>
            <person name="Druce J."/>
        </authorList>
    </citation>
    <scope>NUCLEOTIDE SEQUENCE</scope>
    <source>
        <strain evidence="1">UCB-OBI-ISO-001</strain>
        <tissue evidence="1">Gonad</tissue>
    </source>
</reference>
<name>A0A0L8H1P9_OCTBM</name>
<dbReference type="EMBL" id="KQ419646">
    <property type="protein sequence ID" value="KOF82705.1"/>
    <property type="molecule type" value="Genomic_DNA"/>
</dbReference>
<proteinExistence type="predicted"/>